<dbReference type="GO" id="GO:0033765">
    <property type="term" value="F:steroid dehydrogenase activity, acting on the CH-CH group of donors"/>
    <property type="evidence" value="ECO:0007669"/>
    <property type="project" value="UniProtKB-ARBA"/>
</dbReference>
<dbReference type="InterPro" id="IPR027477">
    <property type="entry name" value="Succ_DH/fumarate_Rdtase_cat_sf"/>
</dbReference>
<dbReference type="NCBIfam" id="TIGR01813">
    <property type="entry name" value="flavo_cyto_c"/>
    <property type="match status" value="1"/>
</dbReference>
<dbReference type="RefSeq" id="WP_152800972.1">
    <property type="nucleotide sequence ID" value="NZ_WHNX01000002.1"/>
</dbReference>
<dbReference type="EMBL" id="WHNX01000002">
    <property type="protein sequence ID" value="MPW24470.1"/>
    <property type="molecule type" value="Genomic_DNA"/>
</dbReference>
<proteinExistence type="inferred from homology"/>
<evidence type="ECO:0000256" key="4">
    <source>
        <dbReference type="ARBA" id="ARBA00023002"/>
    </source>
</evidence>
<evidence type="ECO:0000256" key="3">
    <source>
        <dbReference type="ARBA" id="ARBA00022827"/>
    </source>
</evidence>
<evidence type="ECO:0000313" key="8">
    <source>
        <dbReference type="Proteomes" id="UP000440004"/>
    </source>
</evidence>
<comment type="cofactor">
    <cofactor evidence="1">
        <name>FAD</name>
        <dbReference type="ChEBI" id="CHEBI:57692"/>
    </cofactor>
</comment>
<keyword evidence="8" id="KW-1185">Reference proteome</keyword>
<dbReference type="PANTHER" id="PTHR43400:SF10">
    <property type="entry name" value="3-OXOSTEROID 1-DEHYDROGENASE"/>
    <property type="match status" value="1"/>
</dbReference>
<keyword evidence="5" id="KW-0732">Signal</keyword>
<keyword evidence="3 5" id="KW-0274">FAD</keyword>
<dbReference type="SUPFAM" id="SSF56425">
    <property type="entry name" value="Succinate dehydrogenase/fumarate reductase flavoprotein, catalytic domain"/>
    <property type="match status" value="1"/>
</dbReference>
<gene>
    <name evidence="7" type="ORF">GC105_01510</name>
</gene>
<dbReference type="GO" id="GO:0008202">
    <property type="term" value="P:steroid metabolic process"/>
    <property type="evidence" value="ECO:0007669"/>
    <property type="project" value="UniProtKB-ARBA"/>
</dbReference>
<evidence type="ECO:0000256" key="1">
    <source>
        <dbReference type="ARBA" id="ARBA00001974"/>
    </source>
</evidence>
<keyword evidence="2 5" id="KW-0285">Flavoprotein</keyword>
<dbReference type="Gene3D" id="3.50.50.60">
    <property type="entry name" value="FAD/NAD(P)-binding domain"/>
    <property type="match status" value="1"/>
</dbReference>
<evidence type="ECO:0000259" key="6">
    <source>
        <dbReference type="Pfam" id="PF00890"/>
    </source>
</evidence>
<reference evidence="7 8" key="1">
    <citation type="submission" date="2019-10" db="EMBL/GenBank/DDBJ databases">
        <title>Alkalibaculum tamaniensis sp.nov., a new alkaliphilic acetogen, isolated on methoxylated aromatics from a mud volcano.</title>
        <authorList>
            <person name="Khomyakova M.A."/>
            <person name="Merkel A.Y."/>
            <person name="Bonch-Osmolovskaya E.A."/>
            <person name="Slobodkin A.I."/>
        </authorList>
    </citation>
    <scope>NUCLEOTIDE SEQUENCE [LARGE SCALE GENOMIC DNA]</scope>
    <source>
        <strain evidence="7 8">M08DMB</strain>
    </source>
</reference>
<dbReference type="InterPro" id="IPR003953">
    <property type="entry name" value="FAD-dep_OxRdtase_2_FAD-bd"/>
</dbReference>
<dbReference type="PROSITE" id="PS51257">
    <property type="entry name" value="PROKAR_LIPOPROTEIN"/>
    <property type="match status" value="1"/>
</dbReference>
<dbReference type="Pfam" id="PF00890">
    <property type="entry name" value="FAD_binding_2"/>
    <property type="match status" value="1"/>
</dbReference>
<sequence>MFKKKRKIISVILVIFMIIGVFAGCSSDAATSGEVKDYDVVVVGAGAAGLASAIEAAEAGASVAVLEKMPMVGGSTILSAGIIYAANSKLTEAAGVEDNAEDLVDYWMDRSEGKADEELVRIVAEESGATIDWLTDVIGVKFTEGMTPMPMGISPVPRGHWADGGGNGIISPMKTYAESKGVEFFMETSAKKLIADENGEVTGVNAVNAEDEEIIFNAKAVILASGGFDRNEELMSQYIPEAAGQMTFVASGNTGDGMLMAQELGADVVGNGSVIGFKAVEGEVSDHSPIASLVFTPALIVNLEGERFINEAIDYPIAHEEMLKQKDMKSFMIFDKSTPAETKEVLDDAVEKGMAYVSDSLEELAEKAGVNKETFLDTVESYNTMIDNNDDTQYGKDLTNSAKVEESSFYALKLKPASIGVMVGIKTDLYTHVINEDGNIIPNLFAAGEVANGSFYYKVYPASGTSIQMCLTLGRIAGANAASNLSK</sequence>
<dbReference type="InterPro" id="IPR010960">
    <property type="entry name" value="Flavocytochrome_c"/>
</dbReference>
<comment type="similarity">
    <text evidence="5">Belongs to the FAD-dependent oxidoreductase 2 family. FRD/SDH subfamily.</text>
</comment>
<dbReference type="AlphaFoldDB" id="A0A6A7K513"/>
<dbReference type="Gene3D" id="3.90.700.10">
    <property type="entry name" value="Succinate dehydrogenase/fumarate reductase flavoprotein, catalytic domain"/>
    <property type="match status" value="1"/>
</dbReference>
<evidence type="ECO:0000256" key="5">
    <source>
        <dbReference type="RuleBase" id="RU366062"/>
    </source>
</evidence>
<dbReference type="PRINTS" id="PR00368">
    <property type="entry name" value="FADPNR"/>
</dbReference>
<dbReference type="PANTHER" id="PTHR43400">
    <property type="entry name" value="FUMARATE REDUCTASE"/>
    <property type="match status" value="1"/>
</dbReference>
<accession>A0A6A7K513</accession>
<dbReference type="InterPro" id="IPR050315">
    <property type="entry name" value="FAD-oxidoreductase_2"/>
</dbReference>
<dbReference type="Proteomes" id="UP000440004">
    <property type="component" value="Unassembled WGS sequence"/>
</dbReference>
<evidence type="ECO:0000256" key="2">
    <source>
        <dbReference type="ARBA" id="ARBA00022630"/>
    </source>
</evidence>
<dbReference type="SUPFAM" id="SSF51905">
    <property type="entry name" value="FAD/NAD(P)-binding domain"/>
    <property type="match status" value="1"/>
</dbReference>
<feature type="chain" id="PRO_5039743327" evidence="5">
    <location>
        <begin position="24"/>
        <end position="487"/>
    </location>
</feature>
<dbReference type="GO" id="GO:0010181">
    <property type="term" value="F:FMN binding"/>
    <property type="evidence" value="ECO:0007669"/>
    <property type="project" value="InterPro"/>
</dbReference>
<comment type="caution">
    <text evidence="7">The sequence shown here is derived from an EMBL/GenBank/DDBJ whole genome shotgun (WGS) entry which is preliminary data.</text>
</comment>
<dbReference type="InterPro" id="IPR036188">
    <property type="entry name" value="FAD/NAD-bd_sf"/>
</dbReference>
<keyword evidence="4 5" id="KW-0560">Oxidoreductase</keyword>
<feature type="signal peptide" evidence="5">
    <location>
        <begin position="1"/>
        <end position="23"/>
    </location>
</feature>
<evidence type="ECO:0000313" key="7">
    <source>
        <dbReference type="EMBL" id="MPW24470.1"/>
    </source>
</evidence>
<feature type="domain" description="FAD-dependent oxidoreductase 2 FAD-binding" evidence="6">
    <location>
        <begin position="39"/>
        <end position="466"/>
    </location>
</feature>
<protein>
    <submittedName>
        <fullName evidence="7">Flavocytochrome c</fullName>
    </submittedName>
</protein>
<organism evidence="7 8">
    <name type="scientific">Alkalibaculum sporogenes</name>
    <dbReference type="NCBI Taxonomy" id="2655001"/>
    <lineage>
        <taxon>Bacteria</taxon>
        <taxon>Bacillati</taxon>
        <taxon>Bacillota</taxon>
        <taxon>Clostridia</taxon>
        <taxon>Eubacteriales</taxon>
        <taxon>Eubacteriaceae</taxon>
        <taxon>Alkalibaculum</taxon>
    </lineage>
</organism>
<name>A0A6A7K513_9FIRM</name>